<evidence type="ECO:0000256" key="5">
    <source>
        <dbReference type="ARBA" id="ARBA00022553"/>
    </source>
</evidence>
<evidence type="ECO:0000256" key="11">
    <source>
        <dbReference type="ARBA" id="ARBA00023136"/>
    </source>
</evidence>
<keyword evidence="7" id="KW-0547">Nucleotide-binding</keyword>
<comment type="caution">
    <text evidence="14">The sequence shown here is derived from an EMBL/GenBank/DDBJ whole genome shotgun (WGS) entry which is preliminary data.</text>
</comment>
<dbReference type="GO" id="GO:0004721">
    <property type="term" value="F:phosphoprotein phosphatase activity"/>
    <property type="evidence" value="ECO:0007669"/>
    <property type="project" value="TreeGrafter"/>
</dbReference>
<evidence type="ECO:0000313" key="14">
    <source>
        <dbReference type="EMBL" id="OGZ58395.1"/>
    </source>
</evidence>
<keyword evidence="9" id="KW-0067">ATP-binding</keyword>
<evidence type="ECO:0000313" key="15">
    <source>
        <dbReference type="Proteomes" id="UP000177932"/>
    </source>
</evidence>
<organism evidence="14 15">
    <name type="scientific">Candidatus Spechtbacteria bacterium RIFCSPHIGHO2_01_FULL_43_30</name>
    <dbReference type="NCBI Taxonomy" id="1802158"/>
    <lineage>
        <taxon>Bacteria</taxon>
        <taxon>Candidatus Spechtiibacteriota</taxon>
    </lineage>
</organism>
<proteinExistence type="predicted"/>
<dbReference type="GO" id="GO:0005524">
    <property type="term" value="F:ATP binding"/>
    <property type="evidence" value="ECO:0007669"/>
    <property type="project" value="UniProtKB-KW"/>
</dbReference>
<dbReference type="Pfam" id="PF08448">
    <property type="entry name" value="PAS_4"/>
    <property type="match status" value="1"/>
</dbReference>
<dbReference type="InterPro" id="IPR005467">
    <property type="entry name" value="His_kinase_dom"/>
</dbReference>
<dbReference type="CDD" id="cd00075">
    <property type="entry name" value="HATPase"/>
    <property type="match status" value="1"/>
</dbReference>
<evidence type="ECO:0000256" key="1">
    <source>
        <dbReference type="ARBA" id="ARBA00000085"/>
    </source>
</evidence>
<dbReference type="SMART" id="SM00091">
    <property type="entry name" value="PAS"/>
    <property type="match status" value="1"/>
</dbReference>
<comment type="catalytic activity">
    <reaction evidence="1">
        <text>ATP + protein L-histidine = ADP + protein N-phospho-L-histidine.</text>
        <dbReference type="EC" id="2.7.13.3"/>
    </reaction>
</comment>
<dbReference type="InterPro" id="IPR003018">
    <property type="entry name" value="GAF"/>
</dbReference>
<evidence type="ECO:0000256" key="3">
    <source>
        <dbReference type="ARBA" id="ARBA00012438"/>
    </source>
</evidence>
<dbReference type="FunFam" id="3.30.565.10:FF:000023">
    <property type="entry name" value="PAS domain-containing sensor histidine kinase"/>
    <property type="match status" value="1"/>
</dbReference>
<dbReference type="PRINTS" id="PR00344">
    <property type="entry name" value="BCTRLSENSOR"/>
</dbReference>
<dbReference type="GO" id="GO:0000155">
    <property type="term" value="F:phosphorelay sensor kinase activity"/>
    <property type="evidence" value="ECO:0007669"/>
    <property type="project" value="InterPro"/>
</dbReference>
<keyword evidence="5" id="KW-0597">Phosphoprotein</keyword>
<dbReference type="Gene3D" id="3.30.450.40">
    <property type="match status" value="2"/>
</dbReference>
<keyword evidence="10" id="KW-0902">Two-component regulatory system</keyword>
<dbReference type="Pfam" id="PF00512">
    <property type="entry name" value="HisKA"/>
    <property type="match status" value="1"/>
</dbReference>
<evidence type="ECO:0000259" key="13">
    <source>
        <dbReference type="PROSITE" id="PS50112"/>
    </source>
</evidence>
<dbReference type="Gene3D" id="3.30.450.20">
    <property type="entry name" value="PAS domain"/>
    <property type="match status" value="1"/>
</dbReference>
<dbReference type="Pfam" id="PF13185">
    <property type="entry name" value="GAF_2"/>
    <property type="match status" value="2"/>
</dbReference>
<dbReference type="InterPro" id="IPR036097">
    <property type="entry name" value="HisK_dim/P_sf"/>
</dbReference>
<dbReference type="SMART" id="SM00388">
    <property type="entry name" value="HisKA"/>
    <property type="match status" value="1"/>
</dbReference>
<keyword evidence="6" id="KW-0808">Transferase</keyword>
<sequence length="742" mass="84264">MKVSKSKKSILDLLEDISLNVQIQKLPAADLGKTLKIVTQAFNARSAAIWILSEAENRLKLEHQYNLNPRFLEFFHDPKHWPKPGQGIVGKAFQNKRTIIKSDLLDSGDVPSEWKYLLRDKILDVQTLISHPLFIEKDHLIGVLNLYFSNPPEFRDDDFQAIRITANYLGTIVEGERAYTYLHKSTDELRSERNQLAALSDAIQALSISKEQSMRDLISDLARTIGKALGTHAIAIWKATSDRKHLKMFMNHGLAPEYAKYFEDNPYDVEGGMTGILAQAFLNRKPGFTENILKDEKVFENFSADIKSIIKKEGYISVSSFPLIVQGKSYGVLNFYFSTEHAFSKSEREILQVASHTVSIAIGNAEYRQDLKRIQNALSKTLKATEIAREHAEQISDRIQLIISNFSDGILVLSEDMRVKIINPTAENILNINKGDIINKSIYEIADALNLRSMTSELSKKVEKAFKREIGFPQDRTIEVMYVPIFSRSGKKSDTMFVLHDITREKRVEQLKTEFVSLAAHQLRTPLSAIKWTFNILMNDMGQKFTREQSDLMNVGYKSNERMIALVNDLLDITRIEEGKYINNPTPSNIYELVRLAISNRSKEAERRGISLDLVLKSKKAPILMIDKEKIMLSMHNLIDNAMFYTQRGGRIVVSIDYKDAKKIVEISVRDNGIGIPQKQQGRVFERFFRAPNAVSVHTTGTGLGLYIIKNIIEAHGGKIWFQSKENKGTVFHIAIPAGPNK</sequence>
<dbReference type="PROSITE" id="PS50112">
    <property type="entry name" value="PAS"/>
    <property type="match status" value="1"/>
</dbReference>
<dbReference type="Proteomes" id="UP000177932">
    <property type="component" value="Unassembled WGS sequence"/>
</dbReference>
<dbReference type="EC" id="2.7.13.3" evidence="3"/>
<evidence type="ECO:0000256" key="8">
    <source>
        <dbReference type="ARBA" id="ARBA00022777"/>
    </source>
</evidence>
<dbReference type="SUPFAM" id="SSF47384">
    <property type="entry name" value="Homodimeric domain of signal transducing histidine kinase"/>
    <property type="match status" value="1"/>
</dbReference>
<name>A0A1G2H7D3_9BACT</name>
<reference evidence="14 15" key="1">
    <citation type="journal article" date="2016" name="Nat. Commun.">
        <title>Thousands of microbial genomes shed light on interconnected biogeochemical processes in an aquifer system.</title>
        <authorList>
            <person name="Anantharaman K."/>
            <person name="Brown C.T."/>
            <person name="Hug L.A."/>
            <person name="Sharon I."/>
            <person name="Castelle C.J."/>
            <person name="Probst A.J."/>
            <person name="Thomas B.C."/>
            <person name="Singh A."/>
            <person name="Wilkins M.J."/>
            <person name="Karaoz U."/>
            <person name="Brodie E.L."/>
            <person name="Williams K.H."/>
            <person name="Hubbard S.S."/>
            <person name="Banfield J.F."/>
        </authorList>
    </citation>
    <scope>NUCLEOTIDE SEQUENCE [LARGE SCALE GENOMIC DNA]</scope>
</reference>
<dbReference type="AlphaFoldDB" id="A0A1G2H7D3"/>
<keyword evidence="11" id="KW-0472">Membrane</keyword>
<dbReference type="InterPro" id="IPR013656">
    <property type="entry name" value="PAS_4"/>
</dbReference>
<dbReference type="InterPro" id="IPR003594">
    <property type="entry name" value="HATPase_dom"/>
</dbReference>
<dbReference type="InterPro" id="IPR035965">
    <property type="entry name" value="PAS-like_dom_sf"/>
</dbReference>
<dbReference type="PANTHER" id="PTHR45453">
    <property type="entry name" value="PHOSPHATE REGULON SENSOR PROTEIN PHOR"/>
    <property type="match status" value="1"/>
</dbReference>
<dbReference type="SUPFAM" id="SSF55874">
    <property type="entry name" value="ATPase domain of HSP90 chaperone/DNA topoisomerase II/histidine kinase"/>
    <property type="match status" value="1"/>
</dbReference>
<evidence type="ECO:0000259" key="12">
    <source>
        <dbReference type="PROSITE" id="PS50109"/>
    </source>
</evidence>
<dbReference type="SUPFAM" id="SSF55785">
    <property type="entry name" value="PYP-like sensor domain (PAS domain)"/>
    <property type="match status" value="1"/>
</dbReference>
<dbReference type="InterPro" id="IPR000014">
    <property type="entry name" value="PAS"/>
</dbReference>
<comment type="subcellular location">
    <subcellularLocation>
        <location evidence="2">Cell membrane</location>
    </subcellularLocation>
</comment>
<evidence type="ECO:0000256" key="6">
    <source>
        <dbReference type="ARBA" id="ARBA00022679"/>
    </source>
</evidence>
<keyword evidence="4" id="KW-1003">Cell membrane</keyword>
<dbReference type="SMART" id="SM00387">
    <property type="entry name" value="HATPase_c"/>
    <property type="match status" value="1"/>
</dbReference>
<dbReference type="Gene3D" id="1.10.287.130">
    <property type="match status" value="1"/>
</dbReference>
<dbReference type="Pfam" id="PF02518">
    <property type="entry name" value="HATPase_c"/>
    <property type="match status" value="1"/>
</dbReference>
<evidence type="ECO:0000256" key="2">
    <source>
        <dbReference type="ARBA" id="ARBA00004236"/>
    </source>
</evidence>
<evidence type="ECO:0000256" key="10">
    <source>
        <dbReference type="ARBA" id="ARBA00023012"/>
    </source>
</evidence>
<dbReference type="InterPro" id="IPR050351">
    <property type="entry name" value="BphY/WalK/GraS-like"/>
</dbReference>
<evidence type="ECO:0000256" key="9">
    <source>
        <dbReference type="ARBA" id="ARBA00022840"/>
    </source>
</evidence>
<dbReference type="EMBL" id="MHOD01000008">
    <property type="protein sequence ID" value="OGZ58395.1"/>
    <property type="molecule type" value="Genomic_DNA"/>
</dbReference>
<dbReference type="InterPro" id="IPR029016">
    <property type="entry name" value="GAF-like_dom_sf"/>
</dbReference>
<dbReference type="PROSITE" id="PS50109">
    <property type="entry name" value="HIS_KIN"/>
    <property type="match status" value="1"/>
</dbReference>
<dbReference type="Gene3D" id="3.30.565.10">
    <property type="entry name" value="Histidine kinase-like ATPase, C-terminal domain"/>
    <property type="match status" value="1"/>
</dbReference>
<gene>
    <name evidence="14" type="ORF">A2827_02570</name>
</gene>
<feature type="domain" description="PAS" evidence="13">
    <location>
        <begin position="395"/>
        <end position="465"/>
    </location>
</feature>
<dbReference type="GO" id="GO:0016036">
    <property type="term" value="P:cellular response to phosphate starvation"/>
    <property type="evidence" value="ECO:0007669"/>
    <property type="project" value="TreeGrafter"/>
</dbReference>
<dbReference type="PANTHER" id="PTHR45453:SF1">
    <property type="entry name" value="PHOSPHATE REGULON SENSOR PROTEIN PHOR"/>
    <property type="match status" value="1"/>
</dbReference>
<protein>
    <recommendedName>
        <fullName evidence="3">histidine kinase</fullName>
        <ecNumber evidence="3">2.7.13.3</ecNumber>
    </recommendedName>
</protein>
<evidence type="ECO:0000256" key="4">
    <source>
        <dbReference type="ARBA" id="ARBA00022475"/>
    </source>
</evidence>
<accession>A0A1G2H7D3</accession>
<dbReference type="CDD" id="cd00082">
    <property type="entry name" value="HisKA"/>
    <property type="match status" value="1"/>
</dbReference>
<dbReference type="SUPFAM" id="SSF55781">
    <property type="entry name" value="GAF domain-like"/>
    <property type="match status" value="2"/>
</dbReference>
<feature type="domain" description="Histidine kinase" evidence="12">
    <location>
        <begin position="518"/>
        <end position="740"/>
    </location>
</feature>
<dbReference type="InterPro" id="IPR036890">
    <property type="entry name" value="HATPase_C_sf"/>
</dbReference>
<dbReference type="InterPro" id="IPR004358">
    <property type="entry name" value="Sig_transdc_His_kin-like_C"/>
</dbReference>
<dbReference type="SMART" id="SM00065">
    <property type="entry name" value="GAF"/>
    <property type="match status" value="2"/>
</dbReference>
<dbReference type="STRING" id="1802158.A2827_02570"/>
<dbReference type="InterPro" id="IPR003661">
    <property type="entry name" value="HisK_dim/P_dom"/>
</dbReference>
<dbReference type="GO" id="GO:0005886">
    <property type="term" value="C:plasma membrane"/>
    <property type="evidence" value="ECO:0007669"/>
    <property type="project" value="UniProtKB-SubCell"/>
</dbReference>
<evidence type="ECO:0000256" key="7">
    <source>
        <dbReference type="ARBA" id="ARBA00022741"/>
    </source>
</evidence>
<dbReference type="CDD" id="cd00130">
    <property type="entry name" value="PAS"/>
    <property type="match status" value="1"/>
</dbReference>
<keyword evidence="8" id="KW-0418">Kinase</keyword>